<evidence type="ECO:0000256" key="2">
    <source>
        <dbReference type="ARBA" id="ARBA00004964"/>
    </source>
</evidence>
<dbReference type="RefSeq" id="WP_090846578.1">
    <property type="nucleotide sequence ID" value="NZ_FMZL01000012.1"/>
</dbReference>
<dbReference type="PIRSF" id="PIRSF000463">
    <property type="entry name" value="GlgB"/>
    <property type="match status" value="1"/>
</dbReference>
<dbReference type="SUPFAM" id="SSF81296">
    <property type="entry name" value="E set domains"/>
    <property type="match status" value="1"/>
</dbReference>
<dbReference type="GO" id="GO:0003844">
    <property type="term" value="F:1,4-alpha-glucan branching enzyme activity"/>
    <property type="evidence" value="ECO:0007669"/>
    <property type="project" value="UniProtKB-UniRule"/>
</dbReference>
<evidence type="ECO:0000256" key="1">
    <source>
        <dbReference type="ARBA" id="ARBA00000826"/>
    </source>
</evidence>
<dbReference type="CDD" id="cd02855">
    <property type="entry name" value="E_set_GBE_prok_N"/>
    <property type="match status" value="1"/>
</dbReference>
<keyword evidence="8" id="KW-0320">Glycogen biosynthesis</keyword>
<evidence type="ECO:0000259" key="12">
    <source>
        <dbReference type="SMART" id="SM00642"/>
    </source>
</evidence>
<dbReference type="GO" id="GO:0005829">
    <property type="term" value="C:cytosol"/>
    <property type="evidence" value="ECO:0007669"/>
    <property type="project" value="TreeGrafter"/>
</dbReference>
<dbReference type="SUPFAM" id="SSF51445">
    <property type="entry name" value="(Trans)glycosidases"/>
    <property type="match status" value="1"/>
</dbReference>
<dbReference type="UniPathway" id="UPA00164"/>
<dbReference type="InterPro" id="IPR004193">
    <property type="entry name" value="Glyco_hydro_13_N"/>
</dbReference>
<keyword evidence="7" id="KW-0808">Transferase</keyword>
<reference evidence="14" key="1">
    <citation type="submission" date="2016-10" db="EMBL/GenBank/DDBJ databases">
        <authorList>
            <person name="Varghese N."/>
            <person name="Submissions S."/>
        </authorList>
    </citation>
    <scope>NUCLEOTIDE SEQUENCE [LARGE SCALE GENOMIC DNA]</scope>
    <source>
        <strain evidence="14">DSM 22619</strain>
    </source>
</reference>
<evidence type="ECO:0000313" key="14">
    <source>
        <dbReference type="Proteomes" id="UP000198528"/>
    </source>
</evidence>
<dbReference type="PANTHER" id="PTHR43651:SF3">
    <property type="entry name" value="1,4-ALPHA-GLUCAN-BRANCHING ENZYME"/>
    <property type="match status" value="1"/>
</dbReference>
<dbReference type="InterPro" id="IPR006048">
    <property type="entry name" value="A-amylase/branching_C"/>
</dbReference>
<dbReference type="AlphaFoldDB" id="A0A1G6L533"/>
<name>A0A1G6L533_9ACTN</name>
<dbReference type="CDD" id="cd11322">
    <property type="entry name" value="AmyAc_Glg_BE"/>
    <property type="match status" value="1"/>
</dbReference>
<dbReference type="NCBIfam" id="TIGR01515">
    <property type="entry name" value="branching_enzym"/>
    <property type="match status" value="1"/>
</dbReference>
<dbReference type="Pfam" id="PF00128">
    <property type="entry name" value="Alpha-amylase"/>
    <property type="match status" value="1"/>
</dbReference>
<dbReference type="InterPro" id="IPR017853">
    <property type="entry name" value="GH"/>
</dbReference>
<evidence type="ECO:0000256" key="9">
    <source>
        <dbReference type="ARBA" id="ARBA00023277"/>
    </source>
</evidence>
<dbReference type="InterPro" id="IPR037439">
    <property type="entry name" value="Branching_enzy"/>
</dbReference>
<evidence type="ECO:0000256" key="3">
    <source>
        <dbReference type="ARBA" id="ARBA00009000"/>
    </source>
</evidence>
<dbReference type="Gene3D" id="3.20.20.80">
    <property type="entry name" value="Glycosidases"/>
    <property type="match status" value="1"/>
</dbReference>
<dbReference type="Pfam" id="PF02806">
    <property type="entry name" value="Alpha-amylase_C"/>
    <property type="match status" value="1"/>
</dbReference>
<keyword evidence="14" id="KW-1185">Reference proteome</keyword>
<dbReference type="InterPro" id="IPR014756">
    <property type="entry name" value="Ig_E-set"/>
</dbReference>
<dbReference type="Gene3D" id="2.60.40.1180">
    <property type="entry name" value="Golgi alpha-mannosidase II"/>
    <property type="match status" value="1"/>
</dbReference>
<dbReference type="InterPro" id="IPR013780">
    <property type="entry name" value="Glyco_hydro_b"/>
</dbReference>
<accession>A0A1G6L533</accession>
<comment type="pathway">
    <text evidence="2">Glycan biosynthesis; glycogen biosynthesis.</text>
</comment>
<dbReference type="InterPro" id="IPR006407">
    <property type="entry name" value="GlgB"/>
</dbReference>
<keyword evidence="6" id="KW-0328">Glycosyltransferase</keyword>
<dbReference type="PANTHER" id="PTHR43651">
    <property type="entry name" value="1,4-ALPHA-GLUCAN-BRANCHING ENZYME"/>
    <property type="match status" value="1"/>
</dbReference>
<evidence type="ECO:0000256" key="6">
    <source>
        <dbReference type="ARBA" id="ARBA00022676"/>
    </source>
</evidence>
<comment type="similarity">
    <text evidence="3">Belongs to the glycosyl hydrolase 13 family. GlgB subfamily.</text>
</comment>
<evidence type="ECO:0000256" key="11">
    <source>
        <dbReference type="PIRSR" id="PIRSR000463-1"/>
    </source>
</evidence>
<evidence type="ECO:0000256" key="4">
    <source>
        <dbReference type="ARBA" id="ARBA00012541"/>
    </source>
</evidence>
<evidence type="ECO:0000256" key="10">
    <source>
        <dbReference type="NCBIfam" id="TIGR01515"/>
    </source>
</evidence>
<dbReference type="Pfam" id="PF02922">
    <property type="entry name" value="CBM_48"/>
    <property type="match status" value="1"/>
</dbReference>
<feature type="active site" description="Nucleophile" evidence="11">
    <location>
        <position position="297"/>
    </location>
</feature>
<dbReference type="GO" id="GO:0005978">
    <property type="term" value="P:glycogen biosynthetic process"/>
    <property type="evidence" value="ECO:0007669"/>
    <property type="project" value="UniProtKB-UniRule"/>
</dbReference>
<sequence length="623" mass="70790">MDIQNFYRGTEFYAQDHLGAHATPGGVVFRTFAPAADGIVVLMDDGPHEMHRAQDGNFWEAEVPGAKAGDHYEYRIYHGGGYVDHADPHAFASELRPRHRSIVWDLTYEWGDAAWMEGRARRNRQLDGPLNVYEMHVGSWRKRSGDKPSDDPADWYTYEELAEPLAEYLKETGYNYVEFMPLCEYPFDGSWGYQPTGFFSPTSRYGTPQQLMRLVDTLHQAGIGCILDVVPVHFATDAWGLANYDGTPLFEYPNRAVGVSEWGSHNFMYSRGESCSFMQSSVNFWLGCYHFDAVRMDAISRIIYWQGDESRGVNNQNVEFMKRLNSGVKSLNPGTFTIAEDSTDYEGTTRPVEQGGLGFDYKWDMGWMHDTLSYFQLDPYFRSGNYHKLSFSMMYFRNERYLLPLSHDEVVHGKATIAQKMWGEGDLKFPQARSLYCYMMVHPGKKLNFMGSEVAQLREWDERREQDWFMRKFPKHDAFYRFCTDLNHLYLDHPALWQEDYAEHGFTWLDVASTERCTYAIERRSAAADEGANAPAGEKDGGAQAQPAAGERIVAVLNLSGATQEGYEVEVPGATKAEVLLDSDWDVYAGTTPRGTEAVALDAKTHVLTCTLPPFATVILSVA</sequence>
<dbReference type="SUPFAM" id="SSF51011">
    <property type="entry name" value="Glycosyl hydrolase domain"/>
    <property type="match status" value="1"/>
</dbReference>
<dbReference type="Proteomes" id="UP000198528">
    <property type="component" value="Unassembled WGS sequence"/>
</dbReference>
<dbReference type="STRING" id="604330.SAMN04489857_0132"/>
<proteinExistence type="inferred from homology"/>
<keyword evidence="5" id="KW-0321">Glycogen metabolism</keyword>
<keyword evidence="9" id="KW-0119">Carbohydrate metabolism</keyword>
<dbReference type="GO" id="GO:0004553">
    <property type="term" value="F:hydrolase activity, hydrolyzing O-glycosyl compounds"/>
    <property type="evidence" value="ECO:0007669"/>
    <property type="project" value="InterPro"/>
</dbReference>
<dbReference type="NCBIfam" id="NF008967">
    <property type="entry name" value="PRK12313.1"/>
    <property type="match status" value="1"/>
</dbReference>
<gene>
    <name evidence="13" type="ORF">SAMN04487824_1123</name>
</gene>
<evidence type="ECO:0000256" key="5">
    <source>
        <dbReference type="ARBA" id="ARBA00022600"/>
    </source>
</evidence>
<dbReference type="EMBL" id="FMZL01000012">
    <property type="protein sequence ID" value="SDC38422.1"/>
    <property type="molecule type" value="Genomic_DNA"/>
</dbReference>
<dbReference type="InterPro" id="IPR006047">
    <property type="entry name" value="GH13_cat_dom"/>
</dbReference>
<dbReference type="InterPro" id="IPR044143">
    <property type="entry name" value="GlgB_N_E_set_prok"/>
</dbReference>
<dbReference type="SMART" id="SM00642">
    <property type="entry name" value="Aamy"/>
    <property type="match status" value="1"/>
</dbReference>
<comment type="catalytic activity">
    <reaction evidence="1">
        <text>Transfers a segment of a (1-&gt;4)-alpha-D-glucan chain to a primary hydroxy group in a similar glucan chain.</text>
        <dbReference type="EC" id="2.4.1.18"/>
    </reaction>
</comment>
<evidence type="ECO:0000256" key="8">
    <source>
        <dbReference type="ARBA" id="ARBA00023056"/>
    </source>
</evidence>
<evidence type="ECO:0000313" key="13">
    <source>
        <dbReference type="EMBL" id="SDC38422.1"/>
    </source>
</evidence>
<organism evidence="13 14">
    <name type="scientific">Parafannyhessea umbonata</name>
    <dbReference type="NCBI Taxonomy" id="604330"/>
    <lineage>
        <taxon>Bacteria</taxon>
        <taxon>Bacillati</taxon>
        <taxon>Actinomycetota</taxon>
        <taxon>Coriobacteriia</taxon>
        <taxon>Coriobacteriales</taxon>
        <taxon>Atopobiaceae</taxon>
        <taxon>Parafannyhessea</taxon>
    </lineage>
</organism>
<feature type="active site" description="Proton donor" evidence="11">
    <location>
        <position position="340"/>
    </location>
</feature>
<dbReference type="InterPro" id="IPR013783">
    <property type="entry name" value="Ig-like_fold"/>
</dbReference>
<feature type="domain" description="Glycosyl hydrolase family 13 catalytic" evidence="12">
    <location>
        <begin position="134"/>
        <end position="474"/>
    </location>
</feature>
<dbReference type="GO" id="GO:0043169">
    <property type="term" value="F:cation binding"/>
    <property type="evidence" value="ECO:0007669"/>
    <property type="project" value="InterPro"/>
</dbReference>
<evidence type="ECO:0000256" key="7">
    <source>
        <dbReference type="ARBA" id="ARBA00022679"/>
    </source>
</evidence>
<dbReference type="EC" id="2.4.1.18" evidence="4 10"/>
<dbReference type="Gene3D" id="2.60.40.10">
    <property type="entry name" value="Immunoglobulins"/>
    <property type="match status" value="1"/>
</dbReference>
<protein>
    <recommendedName>
        <fullName evidence="4 10">1,4-alpha-glucan branching enzyme</fullName>
        <ecNumber evidence="4 10">2.4.1.18</ecNumber>
    </recommendedName>
</protein>